<dbReference type="InterPro" id="IPR025705">
    <property type="entry name" value="Beta_hexosaminidase_sua/sub"/>
</dbReference>
<dbReference type="RefSeq" id="WP_265766618.1">
    <property type="nucleotide sequence ID" value="NZ_JAGGJA010000008.1"/>
</dbReference>
<evidence type="ECO:0000256" key="1">
    <source>
        <dbReference type="ARBA" id="ARBA00001231"/>
    </source>
</evidence>
<dbReference type="Gene3D" id="3.30.379.10">
    <property type="entry name" value="Chitobiase/beta-hexosaminidase domain 2-like"/>
    <property type="match status" value="1"/>
</dbReference>
<dbReference type="Proteomes" id="UP001207918">
    <property type="component" value="Unassembled WGS sequence"/>
</dbReference>
<evidence type="ECO:0000256" key="3">
    <source>
        <dbReference type="ARBA" id="ARBA00012663"/>
    </source>
</evidence>
<dbReference type="EC" id="3.2.1.52" evidence="3"/>
<feature type="signal peptide" evidence="6">
    <location>
        <begin position="1"/>
        <end position="22"/>
    </location>
</feature>
<evidence type="ECO:0000259" key="7">
    <source>
        <dbReference type="Pfam" id="PF00728"/>
    </source>
</evidence>
<gene>
    <name evidence="9" type="ORF">J6I44_13245</name>
</gene>
<comment type="caution">
    <text evidence="9">The sequence shown here is derived from an EMBL/GenBank/DDBJ whole genome shotgun (WGS) entry which is preliminary data.</text>
</comment>
<proteinExistence type="inferred from homology"/>
<comment type="catalytic activity">
    <reaction evidence="1">
        <text>Hydrolysis of terminal non-reducing N-acetyl-D-hexosamine residues in N-acetyl-beta-D-hexosaminides.</text>
        <dbReference type="EC" id="3.2.1.52"/>
    </reaction>
</comment>
<reference evidence="9 10" key="1">
    <citation type="submission" date="2021-03" db="EMBL/GenBank/DDBJ databases">
        <title>Aliifodinibius sp. nov., a new bacterium isolated from saline soil.</title>
        <authorList>
            <person name="Galisteo C."/>
            <person name="De La Haba R."/>
            <person name="Sanchez-Porro C."/>
            <person name="Ventosa A."/>
        </authorList>
    </citation>
    <scope>NUCLEOTIDE SEQUENCE [LARGE SCALE GENOMIC DNA]</scope>
    <source>
        <strain evidence="9 10">1BSP15-2V2</strain>
    </source>
</reference>
<protein>
    <recommendedName>
        <fullName evidence="3">beta-N-acetylhexosaminidase</fullName>
        <ecNumber evidence="3">3.2.1.52</ecNumber>
    </recommendedName>
</protein>
<dbReference type="Gene3D" id="3.20.20.80">
    <property type="entry name" value="Glycosidases"/>
    <property type="match status" value="1"/>
</dbReference>
<evidence type="ECO:0000313" key="9">
    <source>
        <dbReference type="EMBL" id="MCW9707828.1"/>
    </source>
</evidence>
<dbReference type="CDD" id="cd06563">
    <property type="entry name" value="GH20_chitobiase-like"/>
    <property type="match status" value="1"/>
</dbReference>
<evidence type="ECO:0000256" key="2">
    <source>
        <dbReference type="ARBA" id="ARBA00006285"/>
    </source>
</evidence>
<evidence type="ECO:0000313" key="10">
    <source>
        <dbReference type="Proteomes" id="UP001207918"/>
    </source>
</evidence>
<feature type="chain" id="PRO_5045092560" description="beta-N-acetylhexosaminidase" evidence="6">
    <location>
        <begin position="23"/>
        <end position="557"/>
    </location>
</feature>
<dbReference type="Pfam" id="PF02838">
    <property type="entry name" value="Glyco_hydro_20b"/>
    <property type="match status" value="1"/>
</dbReference>
<evidence type="ECO:0000259" key="8">
    <source>
        <dbReference type="Pfam" id="PF02838"/>
    </source>
</evidence>
<keyword evidence="10" id="KW-1185">Reference proteome</keyword>
<dbReference type="SUPFAM" id="SSF55545">
    <property type="entry name" value="beta-N-acetylhexosaminidase-like domain"/>
    <property type="match status" value="1"/>
</dbReference>
<dbReference type="PIRSF" id="PIRSF001093">
    <property type="entry name" value="B-hxosamndse_ab_euk"/>
    <property type="match status" value="1"/>
</dbReference>
<dbReference type="PRINTS" id="PR00738">
    <property type="entry name" value="GLHYDRLASE20"/>
</dbReference>
<evidence type="ECO:0000256" key="5">
    <source>
        <dbReference type="ARBA" id="ARBA00023295"/>
    </source>
</evidence>
<keyword evidence="4" id="KW-0378">Hydrolase</keyword>
<dbReference type="InterPro" id="IPR017853">
    <property type="entry name" value="GH"/>
</dbReference>
<evidence type="ECO:0000256" key="4">
    <source>
        <dbReference type="ARBA" id="ARBA00022801"/>
    </source>
</evidence>
<organism evidence="9 10">
    <name type="scientific">Fodinibius salsisoli</name>
    <dbReference type="NCBI Taxonomy" id="2820877"/>
    <lineage>
        <taxon>Bacteria</taxon>
        <taxon>Pseudomonadati</taxon>
        <taxon>Balneolota</taxon>
        <taxon>Balneolia</taxon>
        <taxon>Balneolales</taxon>
        <taxon>Balneolaceae</taxon>
        <taxon>Fodinibius</taxon>
    </lineage>
</organism>
<keyword evidence="5" id="KW-0326">Glycosidase</keyword>
<dbReference type="InterPro" id="IPR029018">
    <property type="entry name" value="Hex-like_dom2"/>
</dbReference>
<accession>A0ABT3PPP2</accession>
<keyword evidence="6" id="KW-0732">Signal</keyword>
<dbReference type="EMBL" id="JAGGJA010000008">
    <property type="protein sequence ID" value="MCW9707828.1"/>
    <property type="molecule type" value="Genomic_DNA"/>
</dbReference>
<dbReference type="Pfam" id="PF00728">
    <property type="entry name" value="Glyco_hydro_20"/>
    <property type="match status" value="1"/>
</dbReference>
<sequence length="557" mass="63910">MKYIKSLLVLTFIYLLTSTAWAQTGHNISIIPEPVSMELTEGSFELNRSTTIHADISQYEIKNIALQLRDAINSATGYSITIKNNGAQTGQSNAIALVIDDAIDNEEGYHLSVTEDNVAIEAPTSTGLFYGMQSLLQLFPAQIYQTDYSLVPQDTEWTIPGVEIEDHPRFTYRGMHLDVARHFFPVDFIKRYIDLLAIHKMNRFHWHLTEDQGWRIEIKQYPKLTEVGAWRDSTLVGHYGSGHYDNQKYGGYYTQEEIREVVDYAQKKHVTIIPEIELPGHASAALAAYPELGCIPTKNYQVQTTWGVFDDIYCPREKTFTFLENVLTEVMELFPSEYIHIGGDEAPKKQWEESQFAQKVIEREGLEDEHELQSYFITRIEKFLNKHGRQIIGWDEILEGGLAPNATVMSWRGIEGGIEAAKQHHDVIMTPGSHLYLDHHQANPNSEPLAIGGFTTLEKTYSYEPIPEELSEKESEFILGAQGNVWTEYMHSGEKVEYMAYPRASALAEVNWSPKEKRNWDYFWQRLQTQFKRFDILDVNAAEHFRGAQPELKNPNE</sequence>
<comment type="similarity">
    <text evidence="2">Belongs to the glycosyl hydrolase 20 family.</text>
</comment>
<evidence type="ECO:0000256" key="6">
    <source>
        <dbReference type="SAM" id="SignalP"/>
    </source>
</evidence>
<name>A0ABT3PPP2_9BACT</name>
<dbReference type="SUPFAM" id="SSF51445">
    <property type="entry name" value="(Trans)glycosidases"/>
    <property type="match status" value="1"/>
</dbReference>
<dbReference type="PANTHER" id="PTHR22600:SF57">
    <property type="entry name" value="BETA-N-ACETYLHEXOSAMINIDASE"/>
    <property type="match status" value="1"/>
</dbReference>
<feature type="domain" description="Glycoside hydrolase family 20 catalytic" evidence="7">
    <location>
        <begin position="170"/>
        <end position="514"/>
    </location>
</feature>
<dbReference type="PANTHER" id="PTHR22600">
    <property type="entry name" value="BETA-HEXOSAMINIDASE"/>
    <property type="match status" value="1"/>
</dbReference>
<dbReference type="InterPro" id="IPR015883">
    <property type="entry name" value="Glyco_hydro_20_cat"/>
</dbReference>
<dbReference type="InterPro" id="IPR015882">
    <property type="entry name" value="HEX_bac_N"/>
</dbReference>
<feature type="domain" description="Beta-hexosaminidase bacterial type N-terminal" evidence="8">
    <location>
        <begin position="28"/>
        <end position="167"/>
    </location>
</feature>